<evidence type="ECO:0000313" key="3">
    <source>
        <dbReference type="EMBL" id="MBD1372182.1"/>
    </source>
</evidence>
<keyword evidence="4" id="KW-1185">Reference proteome</keyword>
<dbReference type="SUPFAM" id="SSF53756">
    <property type="entry name" value="UDP-Glycosyltransferase/glycogen phosphorylase"/>
    <property type="match status" value="1"/>
</dbReference>
<dbReference type="AlphaFoldDB" id="A0A926RU63"/>
<comment type="caution">
    <text evidence="3">The sequence shown here is derived from an EMBL/GenBank/DDBJ whole genome shotgun (WGS) entry which is preliminary data.</text>
</comment>
<evidence type="ECO:0000259" key="2">
    <source>
        <dbReference type="Pfam" id="PF13439"/>
    </source>
</evidence>
<dbReference type="PANTHER" id="PTHR45947">
    <property type="entry name" value="SULFOQUINOVOSYL TRANSFERASE SQD2"/>
    <property type="match status" value="1"/>
</dbReference>
<dbReference type="InterPro" id="IPR001296">
    <property type="entry name" value="Glyco_trans_1"/>
</dbReference>
<dbReference type="Pfam" id="PF13439">
    <property type="entry name" value="Glyco_transf_4"/>
    <property type="match status" value="1"/>
</dbReference>
<name>A0A926RU63_9BACL</name>
<dbReference type="InterPro" id="IPR028098">
    <property type="entry name" value="Glyco_trans_4-like_N"/>
</dbReference>
<accession>A0A926RU63</accession>
<dbReference type="RefSeq" id="WP_191141887.1">
    <property type="nucleotide sequence ID" value="NZ_JACXAH010000008.1"/>
</dbReference>
<organism evidence="3 4">
    <name type="scientific">Polycladospora coralii</name>
    <dbReference type="NCBI Taxonomy" id="2771432"/>
    <lineage>
        <taxon>Bacteria</taxon>
        <taxon>Bacillati</taxon>
        <taxon>Bacillota</taxon>
        <taxon>Bacilli</taxon>
        <taxon>Bacillales</taxon>
        <taxon>Thermoactinomycetaceae</taxon>
        <taxon>Polycladospora</taxon>
    </lineage>
</organism>
<proteinExistence type="predicted"/>
<dbReference type="GO" id="GO:0016757">
    <property type="term" value="F:glycosyltransferase activity"/>
    <property type="evidence" value="ECO:0007669"/>
    <property type="project" value="InterPro"/>
</dbReference>
<gene>
    <name evidence="3" type="ORF">IC620_07375</name>
</gene>
<dbReference type="Proteomes" id="UP000661691">
    <property type="component" value="Unassembled WGS sequence"/>
</dbReference>
<dbReference type="Pfam" id="PF00534">
    <property type="entry name" value="Glycos_transf_1"/>
    <property type="match status" value="1"/>
</dbReference>
<dbReference type="EMBL" id="JACXAH010000008">
    <property type="protein sequence ID" value="MBD1372182.1"/>
    <property type="molecule type" value="Genomic_DNA"/>
</dbReference>
<dbReference type="Gene3D" id="3.40.50.2000">
    <property type="entry name" value="Glycogen Phosphorylase B"/>
    <property type="match status" value="2"/>
</dbReference>
<dbReference type="InterPro" id="IPR050194">
    <property type="entry name" value="Glycosyltransferase_grp1"/>
</dbReference>
<feature type="domain" description="Glycosyltransferase subfamily 4-like N-terminal" evidence="2">
    <location>
        <begin position="18"/>
        <end position="171"/>
    </location>
</feature>
<dbReference type="PANTHER" id="PTHR45947:SF3">
    <property type="entry name" value="SULFOQUINOVOSYL TRANSFERASE SQD2"/>
    <property type="match status" value="1"/>
</dbReference>
<evidence type="ECO:0000259" key="1">
    <source>
        <dbReference type="Pfam" id="PF00534"/>
    </source>
</evidence>
<sequence length="370" mass="43037">MAHKVMIFSSVHQYDDSRVFHKEAKSLAEAGYVVELHALADFTRKEEAGVRIVGVKRQNKRWKRLLLGWQLYKRALKSGADIYHFHDPELLPWGYLIKLRTGSPVIYDSHEDLPKQIYTKQWIPAPLRKPISKMVERIEKGLAKRLTAVITATESIQQQFKQVSRVEVIKNYPLKMNHIQVDSSEKNIILYVGGISYLRGFREMVQMMDYIPPHLKAELHLIGPVQHIDEQELDRDQLAKKNITWHGRVPFDEVKKWLSKGKVGLVCLHPIENYRESLPIKMFEYMAAGLPLVATDFPLWKEIIHTSKCGETCDAYDPQDIAKKVTGILEDHEKQMAMGESGRKAFEELYNWKTQEQKLIHLYRDLLPKD</sequence>
<feature type="domain" description="Glycosyl transferase family 1" evidence="1">
    <location>
        <begin position="184"/>
        <end position="344"/>
    </location>
</feature>
<protein>
    <submittedName>
        <fullName evidence="3">Glycosyltransferase family 4 protein</fullName>
    </submittedName>
</protein>
<dbReference type="CDD" id="cd03794">
    <property type="entry name" value="GT4_WbuB-like"/>
    <property type="match status" value="1"/>
</dbReference>
<reference evidence="3" key="1">
    <citation type="submission" date="2020-09" db="EMBL/GenBank/DDBJ databases">
        <title>A novel bacterium of genus Hazenella, isolated from South China Sea.</title>
        <authorList>
            <person name="Huang H."/>
            <person name="Mo K."/>
            <person name="Hu Y."/>
        </authorList>
    </citation>
    <scope>NUCLEOTIDE SEQUENCE</scope>
    <source>
        <strain evidence="3">IB182357</strain>
    </source>
</reference>
<evidence type="ECO:0000313" key="4">
    <source>
        <dbReference type="Proteomes" id="UP000661691"/>
    </source>
</evidence>